<comment type="caution">
    <text evidence="2">The sequence shown here is derived from an EMBL/GenBank/DDBJ whole genome shotgun (WGS) entry which is preliminary data.</text>
</comment>
<evidence type="ECO:0000256" key="1">
    <source>
        <dbReference type="SAM" id="MobiDB-lite"/>
    </source>
</evidence>
<accession>A0AAV4TBJ8</accession>
<feature type="region of interest" description="Disordered" evidence="1">
    <location>
        <begin position="65"/>
        <end position="107"/>
    </location>
</feature>
<protein>
    <submittedName>
        <fullName evidence="2">Uncharacterized protein</fullName>
    </submittedName>
</protein>
<dbReference type="AlphaFoldDB" id="A0AAV4TBJ8"/>
<keyword evidence="3" id="KW-1185">Reference proteome</keyword>
<proteinExistence type="predicted"/>
<evidence type="ECO:0000313" key="2">
    <source>
        <dbReference type="EMBL" id="GIY43495.1"/>
    </source>
</evidence>
<name>A0AAV4TBJ8_9ARAC</name>
<evidence type="ECO:0000313" key="3">
    <source>
        <dbReference type="Proteomes" id="UP001054837"/>
    </source>
</evidence>
<organism evidence="2 3">
    <name type="scientific">Caerostris darwini</name>
    <dbReference type="NCBI Taxonomy" id="1538125"/>
    <lineage>
        <taxon>Eukaryota</taxon>
        <taxon>Metazoa</taxon>
        <taxon>Ecdysozoa</taxon>
        <taxon>Arthropoda</taxon>
        <taxon>Chelicerata</taxon>
        <taxon>Arachnida</taxon>
        <taxon>Araneae</taxon>
        <taxon>Araneomorphae</taxon>
        <taxon>Entelegynae</taxon>
        <taxon>Araneoidea</taxon>
        <taxon>Araneidae</taxon>
        <taxon>Caerostris</taxon>
    </lineage>
</organism>
<dbReference type="Proteomes" id="UP001054837">
    <property type="component" value="Unassembled WGS sequence"/>
</dbReference>
<gene>
    <name evidence="2" type="ORF">CDAR_436861</name>
</gene>
<dbReference type="EMBL" id="BPLQ01009364">
    <property type="protein sequence ID" value="GIY43495.1"/>
    <property type="molecule type" value="Genomic_DNA"/>
</dbReference>
<feature type="compositionally biased region" description="Polar residues" evidence="1">
    <location>
        <begin position="87"/>
        <end position="107"/>
    </location>
</feature>
<reference evidence="2 3" key="1">
    <citation type="submission" date="2021-06" db="EMBL/GenBank/DDBJ databases">
        <title>Caerostris darwini draft genome.</title>
        <authorList>
            <person name="Kono N."/>
            <person name="Arakawa K."/>
        </authorList>
    </citation>
    <scope>NUCLEOTIDE SEQUENCE [LARGE SCALE GENOMIC DNA]</scope>
</reference>
<sequence length="107" mass="11954">MQKLSIIDRVEDSGSVGGMGSGPKVFCMKLKKGTRALMGRNEESQTHLFFALTLPPHQNPFHWLTFSENDPHKANHHRTKKRLPSTRGENQFSANSPSSDLNSDGIH</sequence>
<feature type="compositionally biased region" description="Basic residues" evidence="1">
    <location>
        <begin position="74"/>
        <end position="84"/>
    </location>
</feature>